<reference evidence="7 9" key="2">
    <citation type="submission" date="2024-07" db="EMBL/GenBank/DDBJ databases">
        <authorList>
            <person name="Akdeniz Z."/>
        </authorList>
    </citation>
    <scope>NUCLEOTIDE SEQUENCE [LARGE SCALE GENOMIC DNA]</scope>
</reference>
<keyword evidence="1 3" id="KW-0547">Nucleotide-binding</keyword>
<evidence type="ECO:0000313" key="8">
    <source>
        <dbReference type="EMBL" id="CAL6092495.1"/>
    </source>
</evidence>
<dbReference type="PROSITE" id="PS51417">
    <property type="entry name" value="ARF"/>
    <property type="match status" value="1"/>
</dbReference>
<dbReference type="GO" id="GO:0046872">
    <property type="term" value="F:metal ion binding"/>
    <property type="evidence" value="ECO:0007669"/>
    <property type="project" value="UniProtKB-KW"/>
</dbReference>
<feature type="binding site" evidence="4">
    <location>
        <position position="40"/>
    </location>
    <ligand>
        <name>Mg(2+)</name>
        <dbReference type="ChEBI" id="CHEBI:18420"/>
    </ligand>
</feature>
<dbReference type="AlphaFoldDB" id="A0AA86TED6"/>
<dbReference type="EMBL" id="CAXDID020000445">
    <property type="protein sequence ID" value="CAL6092495.1"/>
    <property type="molecule type" value="Genomic_DNA"/>
</dbReference>
<feature type="binding site" evidence="3">
    <location>
        <begin position="16"/>
        <end position="23"/>
    </location>
    <ligand>
        <name>GTP</name>
        <dbReference type="ChEBI" id="CHEBI:37565"/>
    </ligand>
</feature>
<dbReference type="EMBL" id="CATOUU010000064">
    <property type="protein sequence ID" value="CAI9915131.1"/>
    <property type="molecule type" value="Genomic_DNA"/>
</dbReference>
<dbReference type="PANTHER" id="PTHR11711">
    <property type="entry name" value="ADP RIBOSYLATION FACTOR-RELATED"/>
    <property type="match status" value="1"/>
</dbReference>
<evidence type="ECO:0000256" key="4">
    <source>
        <dbReference type="PIRSR" id="PIRSR606689-2"/>
    </source>
</evidence>
<accession>A0AA86TED6</accession>
<dbReference type="InterPro" id="IPR024156">
    <property type="entry name" value="Small_GTPase_ARF"/>
</dbReference>
<organism evidence="5">
    <name type="scientific">Hexamita inflata</name>
    <dbReference type="NCBI Taxonomy" id="28002"/>
    <lineage>
        <taxon>Eukaryota</taxon>
        <taxon>Metamonada</taxon>
        <taxon>Diplomonadida</taxon>
        <taxon>Hexamitidae</taxon>
        <taxon>Hexamitinae</taxon>
        <taxon>Hexamita</taxon>
    </lineage>
</organism>
<dbReference type="PRINTS" id="PR00449">
    <property type="entry name" value="RASTRNSFRMNG"/>
</dbReference>
<dbReference type="Proteomes" id="UP001642409">
    <property type="component" value="Unassembled WGS sequence"/>
</dbReference>
<keyword evidence="2 3" id="KW-0342">GTP-binding</keyword>
<dbReference type="EMBL" id="CATOUU010000554">
    <property type="protein sequence ID" value="CAI9933997.1"/>
    <property type="molecule type" value="Genomic_DNA"/>
</dbReference>
<keyword evidence="4" id="KW-0479">Metal-binding</keyword>
<keyword evidence="4" id="KW-0460">Magnesium</keyword>
<protein>
    <submittedName>
        <fullName evidence="5">ADP-ribosylation factor</fullName>
    </submittedName>
    <submittedName>
        <fullName evidence="7">ADP-ribosylation_factor</fullName>
    </submittedName>
</protein>
<dbReference type="Gene3D" id="3.40.50.300">
    <property type="entry name" value="P-loop containing nucleotide triphosphate hydrolases"/>
    <property type="match status" value="1"/>
</dbReference>
<evidence type="ECO:0000256" key="2">
    <source>
        <dbReference type="ARBA" id="ARBA00023134"/>
    </source>
</evidence>
<evidence type="ECO:0000313" key="6">
    <source>
        <dbReference type="EMBL" id="CAI9933997.1"/>
    </source>
</evidence>
<dbReference type="InterPro" id="IPR027417">
    <property type="entry name" value="P-loop_NTPase"/>
</dbReference>
<dbReference type="SMART" id="SM00177">
    <property type="entry name" value="ARF"/>
    <property type="match status" value="1"/>
</dbReference>
<dbReference type="SUPFAM" id="SSF52540">
    <property type="entry name" value="P-loop containing nucleoside triphosphate hydrolases"/>
    <property type="match status" value="1"/>
</dbReference>
<dbReference type="GO" id="GO:0005525">
    <property type="term" value="F:GTP binding"/>
    <property type="evidence" value="ECO:0007669"/>
    <property type="project" value="UniProtKB-KW"/>
</dbReference>
<evidence type="ECO:0000313" key="9">
    <source>
        <dbReference type="Proteomes" id="UP001642409"/>
    </source>
</evidence>
<keyword evidence="9" id="KW-1185">Reference proteome</keyword>
<dbReference type="InterPro" id="IPR006689">
    <property type="entry name" value="Small_GTPase_ARF/SAR"/>
</dbReference>
<comment type="caution">
    <text evidence="5">The sequence shown here is derived from an EMBL/GenBank/DDBJ whole genome shotgun (WGS) entry which is preliminary data.</text>
</comment>
<evidence type="ECO:0000256" key="1">
    <source>
        <dbReference type="ARBA" id="ARBA00022741"/>
    </source>
</evidence>
<feature type="binding site" evidence="4">
    <location>
        <position position="23"/>
    </location>
    <ligand>
        <name>Mg(2+)</name>
        <dbReference type="ChEBI" id="CHEBI:18420"/>
    </ligand>
</feature>
<evidence type="ECO:0000313" key="7">
    <source>
        <dbReference type="EMBL" id="CAL6046892.1"/>
    </source>
</evidence>
<dbReference type="GO" id="GO:0003924">
    <property type="term" value="F:GTPase activity"/>
    <property type="evidence" value="ECO:0007669"/>
    <property type="project" value="InterPro"/>
</dbReference>
<sequence length="164" mass="18821">MGQTCSTPALKILMIGTEMAGKTSILYRIKLDKEIQTIPTVGFNQEEIMIRGGKYFVTDLSVPNYFQQMLEENKGVIFVIDSSQEDMHESLELFTNMMHILDEKSHPILIFCSKCDVKQPDLEHIEKYFELKTIKQQYKIVKCSSVTGEGIAEGFQFLSEQIHM</sequence>
<name>A0AA86TED6_9EUKA</name>
<dbReference type="EMBL" id="CAXDID020000169">
    <property type="protein sequence ID" value="CAL6046892.1"/>
    <property type="molecule type" value="Genomic_DNA"/>
</dbReference>
<proteinExistence type="predicted"/>
<evidence type="ECO:0000256" key="3">
    <source>
        <dbReference type="PIRSR" id="PIRSR606689-1"/>
    </source>
</evidence>
<dbReference type="Pfam" id="PF00025">
    <property type="entry name" value="Arf"/>
    <property type="match status" value="1"/>
</dbReference>
<reference evidence="5" key="1">
    <citation type="submission" date="2023-06" db="EMBL/GenBank/DDBJ databases">
        <authorList>
            <person name="Kurt Z."/>
        </authorList>
    </citation>
    <scope>NUCLEOTIDE SEQUENCE</scope>
</reference>
<gene>
    <name evidence="6" type="ORF">HINF_LOCUS21642</name>
    <name evidence="5" type="ORF">HINF_LOCUS2776</name>
    <name evidence="7" type="ORF">HINF_LOCUS41946</name>
    <name evidence="8" type="ORF">HINF_LOCUS66293</name>
</gene>
<evidence type="ECO:0000313" key="5">
    <source>
        <dbReference type="EMBL" id="CAI9915131.1"/>
    </source>
</evidence>